<dbReference type="Proteomes" id="UP001374535">
    <property type="component" value="Chromosome 1"/>
</dbReference>
<evidence type="ECO:0000313" key="1">
    <source>
        <dbReference type="EMBL" id="WVZ26595.1"/>
    </source>
</evidence>
<dbReference type="GO" id="GO:0005544">
    <property type="term" value="F:calcium-dependent phospholipid binding"/>
    <property type="evidence" value="ECO:0007669"/>
    <property type="project" value="InterPro"/>
</dbReference>
<sequence>MELEKLYSSGQGGNLYLSAAPGHNSHNKGRLYVEKYAESVQYSFLDYLAGGFELNFMVAVDFTAYIDLYGLGWSRLVEKSVLIGPQDKFNELKMMTLVMALHMTKVSLDKYHIGVHRMIYYEELEIEFFYNVQSMKDTMLNTAILLKCFRNG</sequence>
<dbReference type="AlphaFoldDB" id="A0AAQ3PDJ2"/>
<organism evidence="1 2">
    <name type="scientific">Vigna mungo</name>
    <name type="common">Black gram</name>
    <name type="synonym">Phaseolus mungo</name>
    <dbReference type="NCBI Taxonomy" id="3915"/>
    <lineage>
        <taxon>Eukaryota</taxon>
        <taxon>Viridiplantae</taxon>
        <taxon>Streptophyta</taxon>
        <taxon>Embryophyta</taxon>
        <taxon>Tracheophyta</taxon>
        <taxon>Spermatophyta</taxon>
        <taxon>Magnoliopsida</taxon>
        <taxon>eudicotyledons</taxon>
        <taxon>Gunneridae</taxon>
        <taxon>Pentapetalae</taxon>
        <taxon>rosids</taxon>
        <taxon>fabids</taxon>
        <taxon>Fabales</taxon>
        <taxon>Fabaceae</taxon>
        <taxon>Papilionoideae</taxon>
        <taxon>50 kb inversion clade</taxon>
        <taxon>NPAAA clade</taxon>
        <taxon>indigoferoid/millettioid clade</taxon>
        <taxon>Phaseoleae</taxon>
        <taxon>Vigna</taxon>
    </lineage>
</organism>
<name>A0AAQ3PDJ2_VIGMU</name>
<dbReference type="GO" id="GO:0005886">
    <property type="term" value="C:plasma membrane"/>
    <property type="evidence" value="ECO:0007669"/>
    <property type="project" value="TreeGrafter"/>
</dbReference>
<accession>A0AAQ3PDJ2</accession>
<keyword evidence="2" id="KW-1185">Reference proteome</keyword>
<dbReference type="EMBL" id="CP144700">
    <property type="protein sequence ID" value="WVZ26595.1"/>
    <property type="molecule type" value="Genomic_DNA"/>
</dbReference>
<dbReference type="PANTHER" id="PTHR10857">
    <property type="entry name" value="COPINE"/>
    <property type="match status" value="1"/>
</dbReference>
<dbReference type="PANTHER" id="PTHR10857:SF106">
    <property type="entry name" value="C2 DOMAIN-CONTAINING PROTEIN"/>
    <property type="match status" value="1"/>
</dbReference>
<evidence type="ECO:0000313" key="2">
    <source>
        <dbReference type="Proteomes" id="UP001374535"/>
    </source>
</evidence>
<reference evidence="1 2" key="1">
    <citation type="journal article" date="2023" name="Life. Sci Alliance">
        <title>Evolutionary insights into 3D genome organization and epigenetic landscape of Vigna mungo.</title>
        <authorList>
            <person name="Junaid A."/>
            <person name="Singh B."/>
            <person name="Bhatia S."/>
        </authorList>
    </citation>
    <scope>NUCLEOTIDE SEQUENCE [LARGE SCALE GENOMIC DNA]</scope>
    <source>
        <strain evidence="1">Urdbean</strain>
    </source>
</reference>
<dbReference type="GO" id="GO:0071277">
    <property type="term" value="P:cellular response to calcium ion"/>
    <property type="evidence" value="ECO:0007669"/>
    <property type="project" value="TreeGrafter"/>
</dbReference>
<protein>
    <submittedName>
        <fullName evidence="1">Uncharacterized protein</fullName>
    </submittedName>
</protein>
<dbReference type="InterPro" id="IPR045052">
    <property type="entry name" value="Copine"/>
</dbReference>
<gene>
    <name evidence="1" type="ORF">V8G54_005139</name>
</gene>
<proteinExistence type="predicted"/>